<feature type="domain" description="DUF4789" evidence="2">
    <location>
        <begin position="50"/>
        <end position="95"/>
    </location>
</feature>
<proteinExistence type="predicted"/>
<dbReference type="Proteomes" id="UP000235965">
    <property type="component" value="Unassembled WGS sequence"/>
</dbReference>
<organism evidence="3 4">
    <name type="scientific">Cryptotermes secundus</name>
    <dbReference type="NCBI Taxonomy" id="105785"/>
    <lineage>
        <taxon>Eukaryota</taxon>
        <taxon>Metazoa</taxon>
        <taxon>Ecdysozoa</taxon>
        <taxon>Arthropoda</taxon>
        <taxon>Hexapoda</taxon>
        <taxon>Insecta</taxon>
        <taxon>Pterygota</taxon>
        <taxon>Neoptera</taxon>
        <taxon>Polyneoptera</taxon>
        <taxon>Dictyoptera</taxon>
        <taxon>Blattodea</taxon>
        <taxon>Blattoidea</taxon>
        <taxon>Termitoidae</taxon>
        <taxon>Kalotermitidae</taxon>
        <taxon>Cryptotermitinae</taxon>
        <taxon>Cryptotermes</taxon>
    </lineage>
</organism>
<evidence type="ECO:0000313" key="4">
    <source>
        <dbReference type="Proteomes" id="UP000235965"/>
    </source>
</evidence>
<gene>
    <name evidence="3" type="ORF">B7P43_G15287</name>
</gene>
<evidence type="ECO:0000313" key="3">
    <source>
        <dbReference type="EMBL" id="PNF32642.1"/>
    </source>
</evidence>
<dbReference type="InParanoid" id="A0A2J7QVP1"/>
<keyword evidence="1" id="KW-0732">Signal</keyword>
<dbReference type="InterPro" id="IPR031993">
    <property type="entry name" value="DUF4789"/>
</dbReference>
<dbReference type="AlphaFoldDB" id="A0A2J7QVP1"/>
<comment type="caution">
    <text evidence="3">The sequence shown here is derived from an EMBL/GenBank/DDBJ whole genome shotgun (WGS) entry which is preliminary data.</text>
</comment>
<sequence>MRFGGAHNFLLRVVLVLLLTETLGFFRCNLDTTDKMFFPDQVNYLRVWTSRCSCADRIYWPPDDMCYEEGKQGPCAVGRVLVFDRRKIEPRCENVYQH</sequence>
<reference evidence="3 4" key="1">
    <citation type="submission" date="2017-12" db="EMBL/GenBank/DDBJ databases">
        <title>Hemimetabolous genomes reveal molecular basis of termite eusociality.</title>
        <authorList>
            <person name="Harrison M.C."/>
            <person name="Jongepier E."/>
            <person name="Robertson H.M."/>
            <person name="Arning N."/>
            <person name="Bitard-Feildel T."/>
            <person name="Chao H."/>
            <person name="Childers C.P."/>
            <person name="Dinh H."/>
            <person name="Doddapaneni H."/>
            <person name="Dugan S."/>
            <person name="Gowin J."/>
            <person name="Greiner C."/>
            <person name="Han Y."/>
            <person name="Hu H."/>
            <person name="Hughes D.S.T."/>
            <person name="Huylmans A.-K."/>
            <person name="Kemena C."/>
            <person name="Kremer L.P.M."/>
            <person name="Lee S.L."/>
            <person name="Lopez-Ezquerra A."/>
            <person name="Mallet L."/>
            <person name="Monroy-Kuhn J.M."/>
            <person name="Moser A."/>
            <person name="Murali S.C."/>
            <person name="Muzny D.M."/>
            <person name="Otani S."/>
            <person name="Piulachs M.-D."/>
            <person name="Poelchau M."/>
            <person name="Qu J."/>
            <person name="Schaub F."/>
            <person name="Wada-Katsumata A."/>
            <person name="Worley K.C."/>
            <person name="Xie Q."/>
            <person name="Ylla G."/>
            <person name="Poulsen M."/>
            <person name="Gibbs R.A."/>
            <person name="Schal C."/>
            <person name="Richards S."/>
            <person name="Belles X."/>
            <person name="Korb J."/>
            <person name="Bornberg-Bauer E."/>
        </authorList>
    </citation>
    <scope>NUCLEOTIDE SEQUENCE [LARGE SCALE GENOMIC DNA]</scope>
    <source>
        <tissue evidence="3">Whole body</tissue>
    </source>
</reference>
<keyword evidence="4" id="KW-1185">Reference proteome</keyword>
<evidence type="ECO:0000256" key="1">
    <source>
        <dbReference type="SAM" id="SignalP"/>
    </source>
</evidence>
<name>A0A2J7QVP1_9NEOP</name>
<dbReference type="Pfam" id="PF16033">
    <property type="entry name" value="DUF4789"/>
    <property type="match status" value="1"/>
</dbReference>
<protein>
    <recommendedName>
        <fullName evidence="2">DUF4789 domain-containing protein</fullName>
    </recommendedName>
</protein>
<feature type="signal peptide" evidence="1">
    <location>
        <begin position="1"/>
        <end position="24"/>
    </location>
</feature>
<accession>A0A2J7QVP1</accession>
<dbReference type="EMBL" id="NEVH01009778">
    <property type="protein sequence ID" value="PNF32642.1"/>
    <property type="molecule type" value="Genomic_DNA"/>
</dbReference>
<evidence type="ECO:0000259" key="2">
    <source>
        <dbReference type="Pfam" id="PF16033"/>
    </source>
</evidence>
<feature type="chain" id="PRO_5014466212" description="DUF4789 domain-containing protein" evidence="1">
    <location>
        <begin position="25"/>
        <end position="98"/>
    </location>
</feature>